<dbReference type="Pfam" id="PF14091">
    <property type="entry name" value="DUF4269"/>
    <property type="match status" value="1"/>
</dbReference>
<dbReference type="EMBL" id="FPJE01000035">
    <property type="protein sequence ID" value="SFW75616.1"/>
    <property type="molecule type" value="Genomic_DNA"/>
</dbReference>
<dbReference type="AlphaFoldDB" id="A0A1K1RTX5"/>
<evidence type="ECO:0008006" key="3">
    <source>
        <dbReference type="Google" id="ProtNLM"/>
    </source>
</evidence>
<dbReference type="InterPro" id="IPR043519">
    <property type="entry name" value="NT_sf"/>
</dbReference>
<gene>
    <name evidence="1" type="ORF">SAMN02927921_04010</name>
</gene>
<dbReference type="STRING" id="1150368.SAMN02927921_04010"/>
<keyword evidence="2" id="KW-1185">Reference proteome</keyword>
<organism evidence="1 2">
    <name type="scientific">Sinomicrobium oceani</name>
    <dbReference type="NCBI Taxonomy" id="1150368"/>
    <lineage>
        <taxon>Bacteria</taxon>
        <taxon>Pseudomonadati</taxon>
        <taxon>Bacteroidota</taxon>
        <taxon>Flavobacteriia</taxon>
        <taxon>Flavobacteriales</taxon>
        <taxon>Flavobacteriaceae</taxon>
        <taxon>Sinomicrobium</taxon>
    </lineage>
</organism>
<reference evidence="1 2" key="1">
    <citation type="submission" date="2016-11" db="EMBL/GenBank/DDBJ databases">
        <authorList>
            <person name="Jaros S."/>
            <person name="Januszkiewicz K."/>
            <person name="Wedrychowicz H."/>
        </authorList>
    </citation>
    <scope>NUCLEOTIDE SEQUENCE [LARGE SCALE GENOMIC DNA]</scope>
    <source>
        <strain evidence="1 2">CGMCC 1.12145</strain>
    </source>
</reference>
<evidence type="ECO:0000313" key="1">
    <source>
        <dbReference type="EMBL" id="SFW75616.1"/>
    </source>
</evidence>
<evidence type="ECO:0000313" key="2">
    <source>
        <dbReference type="Proteomes" id="UP000182248"/>
    </source>
</evidence>
<dbReference type="SUPFAM" id="SSF81301">
    <property type="entry name" value="Nucleotidyltransferase"/>
    <property type="match status" value="1"/>
</dbReference>
<dbReference type="Proteomes" id="UP000182248">
    <property type="component" value="Unassembled WGS sequence"/>
</dbReference>
<dbReference type="RefSeq" id="WP_072319239.1">
    <property type="nucleotide sequence ID" value="NZ_FPJE01000035.1"/>
</dbReference>
<sequence>MIPLEDIAYLKEGSALQQRAYRVLVRHKILSLLEGFTPVLAGTIPIGVALENSDLDVLCCWKSSKDFTECLEKYFGAYPGFRLRQVFKKGRETVIADFVVDGVSVEIFGQQIPVVEQEAYIHRIAEEYLLKEKGEGFRNAVLKLKKEGLKTEPAFGVLLEMESDPYDTLLEYGKKIRNIEQEK</sequence>
<dbReference type="OrthoDB" id="6402248at2"/>
<proteinExistence type="predicted"/>
<accession>A0A1K1RTX5</accession>
<dbReference type="InterPro" id="IPR025365">
    <property type="entry name" value="DUF4269"/>
</dbReference>
<protein>
    <recommendedName>
        <fullName evidence="3">DUF4269 domain-containing protein</fullName>
    </recommendedName>
</protein>
<name>A0A1K1RTX5_9FLAO</name>